<proteinExistence type="predicted"/>
<evidence type="ECO:0000259" key="1">
    <source>
        <dbReference type="PROSITE" id="PS50943"/>
    </source>
</evidence>
<keyword evidence="2" id="KW-0238">DNA-binding</keyword>
<organism evidence="2">
    <name type="scientific">Myoviridae sp. ctYGJ17</name>
    <dbReference type="NCBI Taxonomy" id="2827692"/>
    <lineage>
        <taxon>Viruses</taxon>
        <taxon>Duplodnaviria</taxon>
        <taxon>Heunggongvirae</taxon>
        <taxon>Uroviricota</taxon>
        <taxon>Caudoviricetes</taxon>
    </lineage>
</organism>
<dbReference type="GO" id="GO:0003677">
    <property type="term" value="F:DNA binding"/>
    <property type="evidence" value="ECO:0007669"/>
    <property type="project" value="UniProtKB-KW"/>
</dbReference>
<accession>A0A8S5THM2</accession>
<feature type="domain" description="HTH cro/C1-type" evidence="1">
    <location>
        <begin position="24"/>
        <end position="77"/>
    </location>
</feature>
<evidence type="ECO:0000313" key="2">
    <source>
        <dbReference type="EMBL" id="DAF62820.1"/>
    </source>
</evidence>
<dbReference type="Pfam" id="PF13443">
    <property type="entry name" value="HTH_26"/>
    <property type="match status" value="1"/>
</dbReference>
<name>A0A8S5THM2_9CAUD</name>
<dbReference type="SMART" id="SM00530">
    <property type="entry name" value="HTH_XRE"/>
    <property type="match status" value="1"/>
</dbReference>
<dbReference type="InterPro" id="IPR001387">
    <property type="entry name" value="Cro/C1-type_HTH"/>
</dbReference>
<dbReference type="PROSITE" id="PS50943">
    <property type="entry name" value="HTH_CROC1"/>
    <property type="match status" value="1"/>
</dbReference>
<dbReference type="InterPro" id="IPR010982">
    <property type="entry name" value="Lambda_DNA-bd_dom_sf"/>
</dbReference>
<sequence>MVFVRMHKMTETNLYDSIALADRIKLQCKSRNVQIKDVMDSANLSNGTLYNLRSGKMLKADSLARIADALDCSMDFLMGRTVDPAVQRMNLTDDERQKVTDYLQFILSQRK</sequence>
<dbReference type="SUPFAM" id="SSF47413">
    <property type="entry name" value="lambda repressor-like DNA-binding domains"/>
    <property type="match status" value="1"/>
</dbReference>
<protein>
    <submittedName>
        <fullName evidence="2">Cro/C1-type HTH DNA-binding domain protein</fullName>
    </submittedName>
</protein>
<reference evidence="2" key="1">
    <citation type="journal article" date="2021" name="Proc. Natl. Acad. Sci. U.S.A.">
        <title>A Catalog of Tens of Thousands of Viruses from Human Metagenomes Reveals Hidden Associations with Chronic Diseases.</title>
        <authorList>
            <person name="Tisza M.J."/>
            <person name="Buck C.B."/>
        </authorList>
    </citation>
    <scope>NUCLEOTIDE SEQUENCE</scope>
    <source>
        <strain evidence="2">CtYGJ17</strain>
    </source>
</reference>
<dbReference type="CDD" id="cd00093">
    <property type="entry name" value="HTH_XRE"/>
    <property type="match status" value="1"/>
</dbReference>
<dbReference type="EMBL" id="BK032829">
    <property type="protein sequence ID" value="DAF62820.1"/>
    <property type="molecule type" value="Genomic_DNA"/>
</dbReference>
<dbReference type="Gene3D" id="1.10.260.40">
    <property type="entry name" value="lambda repressor-like DNA-binding domains"/>
    <property type="match status" value="1"/>
</dbReference>